<dbReference type="GO" id="GO:0035435">
    <property type="term" value="P:phosphate ion transmembrane transport"/>
    <property type="evidence" value="ECO:0007669"/>
    <property type="project" value="TreeGrafter"/>
</dbReference>
<feature type="transmembrane region" description="Helical" evidence="7">
    <location>
        <begin position="500"/>
        <end position="518"/>
    </location>
</feature>
<dbReference type="Proteomes" id="UP000095038">
    <property type="component" value="Unassembled WGS sequence"/>
</dbReference>
<feature type="transmembrane region" description="Helical" evidence="7">
    <location>
        <begin position="12"/>
        <end position="32"/>
    </location>
</feature>
<evidence type="ECO:0000256" key="3">
    <source>
        <dbReference type="ARBA" id="ARBA00022592"/>
    </source>
</evidence>
<dbReference type="InterPro" id="IPR001204">
    <property type="entry name" value="Phos_transporter"/>
</dbReference>
<keyword evidence="2 7" id="KW-0813">Transport</keyword>
<proteinExistence type="inferred from homology"/>
<feature type="transmembrane region" description="Helical" evidence="7">
    <location>
        <begin position="183"/>
        <end position="205"/>
    </location>
</feature>
<keyword evidence="6 7" id="KW-0472">Membrane</keyword>
<dbReference type="Pfam" id="PF01384">
    <property type="entry name" value="PHO4"/>
    <property type="match status" value="1"/>
</dbReference>
<evidence type="ECO:0000256" key="5">
    <source>
        <dbReference type="ARBA" id="ARBA00022989"/>
    </source>
</evidence>
<keyword evidence="3 7" id="KW-0592">Phosphate transport</keyword>
<comment type="function">
    <text evidence="7">Sodium-phosphate symporter.</text>
</comment>
<dbReference type="GO" id="GO:0005315">
    <property type="term" value="F:phosphate transmembrane transporter activity"/>
    <property type="evidence" value="ECO:0007669"/>
    <property type="project" value="InterPro"/>
</dbReference>
<keyword evidence="9" id="KW-1185">Reference proteome</keyword>
<keyword evidence="4 7" id="KW-0812">Transmembrane</keyword>
<reference evidence="9" key="1">
    <citation type="submission" date="2016-05" db="EMBL/GenBank/DDBJ databases">
        <title>Comparative genomics of biotechnologically important yeasts.</title>
        <authorList>
            <consortium name="DOE Joint Genome Institute"/>
            <person name="Riley R."/>
            <person name="Haridas S."/>
            <person name="Wolfe K.H."/>
            <person name="Lopes M.R."/>
            <person name="Hittinger C.T."/>
            <person name="Goker M."/>
            <person name="Salamov A."/>
            <person name="Wisecaver J."/>
            <person name="Long T.M."/>
            <person name="Aerts A.L."/>
            <person name="Barry K."/>
            <person name="Choi C."/>
            <person name="Clum A."/>
            <person name="Coughlan A.Y."/>
            <person name="Deshpande S."/>
            <person name="Douglass A.P."/>
            <person name="Hanson S.J."/>
            <person name="Klenk H.-P."/>
            <person name="Labutti K."/>
            <person name="Lapidus A."/>
            <person name="Lindquist E."/>
            <person name="Lipzen A."/>
            <person name="Meier-Kolthoff J.P."/>
            <person name="Ohm R.A."/>
            <person name="Otillar R.P."/>
            <person name="Pangilinan J."/>
            <person name="Peng Y."/>
            <person name="Rokas A."/>
            <person name="Rosa C.A."/>
            <person name="Scheuner C."/>
            <person name="Sibirny A.A."/>
            <person name="Slot J.C."/>
            <person name="Stielow J.B."/>
            <person name="Sun H."/>
            <person name="Kurtzman C.P."/>
            <person name="Blackwell M."/>
            <person name="Grigoriev I.V."/>
            <person name="Jeffries T.W."/>
        </authorList>
    </citation>
    <scope>NUCLEOTIDE SEQUENCE [LARGE SCALE GENOMIC DNA]</scope>
    <source>
        <strain evidence="9">DSM 1968</strain>
    </source>
</reference>
<feature type="transmembrane region" description="Helical" evidence="7">
    <location>
        <begin position="460"/>
        <end position="479"/>
    </location>
</feature>
<gene>
    <name evidence="8" type="ORF">ASCRUDRAFT_8809</name>
</gene>
<dbReference type="RefSeq" id="XP_020046335.1">
    <property type="nucleotide sequence ID" value="XM_020194984.1"/>
</dbReference>
<protein>
    <recommendedName>
        <fullName evidence="7">Phosphate transporter</fullName>
    </recommendedName>
</protein>
<sequence>MVYALHDFDYLFGLTIVFAFLDAWNIGANDVANSFASSVSSRSLTYPQAMILAAIAEFLGAVLAGSRVADTIRTKILDVSYYDKTPAVLLLTMTCALIGSSTWLTIATKIGMPVSTTHSIVGGIIGAGIAAGSDIHWGWEGFSQIVASWFIAPLIAGGFAAIIFLISKYAVLERKHALRNALFYVPCLVYFTFSILTMLIVWKGAPQLKLDKLSTGTIIAAIFGVGAVAAAIYMIILFPFFKRKLVYEDWRLRKWEIIKGPYYYFKSTDDIPPMPAGHHLTIDYYKGRRYDDGAVPENNNDPEVVAHNSSTEFKQSSLYNKEENALNKNFDDIEVTDHDVNHESKLEETLTTKQLWFKLLKNPLKWPKLIWLVFIHGITQDIISNQVHDKGVLAGNLKNVHVASKIYDNKVEYLFSILQAVTATAMSFAHGSNDISNAAGPLSTVYLVWKSNAVASKSDVPIWVLCFTASALVIGLWIYGYHIMGNLGNKLILQSPSRGFSLELGTAITVVLASQLAIPVSTTQSAVGATVSVGLCNKSLKSVNWRMVLWIYLGWIITLPSAGLVAGIIMGIIINAPRWSGVYGLSN</sequence>
<evidence type="ECO:0000256" key="6">
    <source>
        <dbReference type="ARBA" id="ARBA00023136"/>
    </source>
</evidence>
<feature type="transmembrane region" description="Helical" evidence="7">
    <location>
        <begin position="44"/>
        <end position="66"/>
    </location>
</feature>
<accession>A0A1D2VE97</accession>
<feature type="transmembrane region" description="Helical" evidence="7">
    <location>
        <begin position="86"/>
        <end position="107"/>
    </location>
</feature>
<comment type="similarity">
    <text evidence="7">Belongs to the inorganic phosphate transporter (PiT) (TC 2.A.20) family.</text>
</comment>
<dbReference type="EMBL" id="KV454483">
    <property type="protein sequence ID" value="ODV60028.1"/>
    <property type="molecule type" value="Genomic_DNA"/>
</dbReference>
<dbReference type="GO" id="GO:0016020">
    <property type="term" value="C:membrane"/>
    <property type="evidence" value="ECO:0007669"/>
    <property type="project" value="UniProtKB-SubCell"/>
</dbReference>
<feature type="transmembrane region" description="Helical" evidence="7">
    <location>
        <begin position="217"/>
        <end position="241"/>
    </location>
</feature>
<evidence type="ECO:0000313" key="8">
    <source>
        <dbReference type="EMBL" id="ODV60028.1"/>
    </source>
</evidence>
<keyword evidence="5 7" id="KW-1133">Transmembrane helix</keyword>
<evidence type="ECO:0000256" key="2">
    <source>
        <dbReference type="ARBA" id="ARBA00022448"/>
    </source>
</evidence>
<feature type="transmembrane region" description="Helical" evidence="7">
    <location>
        <begin position="145"/>
        <end position="171"/>
    </location>
</feature>
<evidence type="ECO:0000256" key="1">
    <source>
        <dbReference type="ARBA" id="ARBA00004141"/>
    </source>
</evidence>
<evidence type="ECO:0000256" key="4">
    <source>
        <dbReference type="ARBA" id="ARBA00022692"/>
    </source>
</evidence>
<dbReference type="GeneID" id="30968620"/>
<organism evidence="8 9">
    <name type="scientific">Ascoidea rubescens DSM 1968</name>
    <dbReference type="NCBI Taxonomy" id="1344418"/>
    <lineage>
        <taxon>Eukaryota</taxon>
        <taxon>Fungi</taxon>
        <taxon>Dikarya</taxon>
        <taxon>Ascomycota</taxon>
        <taxon>Saccharomycotina</taxon>
        <taxon>Saccharomycetes</taxon>
        <taxon>Ascoideaceae</taxon>
        <taxon>Ascoidea</taxon>
    </lineage>
</organism>
<dbReference type="STRING" id="1344418.A0A1D2VE97"/>
<feature type="transmembrane region" description="Helical" evidence="7">
    <location>
        <begin position="549"/>
        <end position="574"/>
    </location>
</feature>
<dbReference type="PANTHER" id="PTHR11101:SF80">
    <property type="entry name" value="PHOSPHATE TRANSPORTER"/>
    <property type="match status" value="1"/>
</dbReference>
<dbReference type="AlphaFoldDB" id="A0A1D2VE97"/>
<dbReference type="PANTHER" id="PTHR11101">
    <property type="entry name" value="PHOSPHATE TRANSPORTER"/>
    <property type="match status" value="1"/>
</dbReference>
<name>A0A1D2VE97_9ASCO</name>
<comment type="subcellular location">
    <subcellularLocation>
        <location evidence="1 7">Membrane</location>
        <topology evidence="1 7">Multi-pass membrane protein</topology>
    </subcellularLocation>
</comment>
<dbReference type="OrthoDB" id="260807at2759"/>
<dbReference type="InParanoid" id="A0A1D2VE97"/>
<evidence type="ECO:0000313" key="9">
    <source>
        <dbReference type="Proteomes" id="UP000095038"/>
    </source>
</evidence>
<evidence type="ECO:0000256" key="7">
    <source>
        <dbReference type="RuleBase" id="RU363058"/>
    </source>
</evidence>
<dbReference type="FunCoup" id="A0A1D2VE97">
    <property type="interactions" value="1006"/>
</dbReference>